<evidence type="ECO:0000313" key="1">
    <source>
        <dbReference type="EMBL" id="KAH7918158.1"/>
    </source>
</evidence>
<dbReference type="Proteomes" id="UP000790709">
    <property type="component" value="Unassembled WGS sequence"/>
</dbReference>
<accession>A0ACB8AZ67</accession>
<gene>
    <name evidence="1" type="ORF">BV22DRAFT_1200072</name>
</gene>
<evidence type="ECO:0000313" key="2">
    <source>
        <dbReference type="Proteomes" id="UP000790709"/>
    </source>
</evidence>
<proteinExistence type="predicted"/>
<name>A0ACB8AZ67_9AGAM</name>
<dbReference type="EMBL" id="MU266840">
    <property type="protein sequence ID" value="KAH7918158.1"/>
    <property type="molecule type" value="Genomic_DNA"/>
</dbReference>
<reference evidence="1" key="1">
    <citation type="journal article" date="2021" name="New Phytol.">
        <title>Evolutionary innovations through gain and loss of genes in the ectomycorrhizal Boletales.</title>
        <authorList>
            <person name="Wu G."/>
            <person name="Miyauchi S."/>
            <person name="Morin E."/>
            <person name="Kuo A."/>
            <person name="Drula E."/>
            <person name="Varga T."/>
            <person name="Kohler A."/>
            <person name="Feng B."/>
            <person name="Cao Y."/>
            <person name="Lipzen A."/>
            <person name="Daum C."/>
            <person name="Hundley H."/>
            <person name="Pangilinan J."/>
            <person name="Johnson J."/>
            <person name="Barry K."/>
            <person name="LaButti K."/>
            <person name="Ng V."/>
            <person name="Ahrendt S."/>
            <person name="Min B."/>
            <person name="Choi I.G."/>
            <person name="Park H."/>
            <person name="Plett J.M."/>
            <person name="Magnuson J."/>
            <person name="Spatafora J.W."/>
            <person name="Nagy L.G."/>
            <person name="Henrissat B."/>
            <person name="Grigoriev I.V."/>
            <person name="Yang Z.L."/>
            <person name="Xu J."/>
            <person name="Martin F.M."/>
        </authorList>
    </citation>
    <scope>NUCLEOTIDE SEQUENCE</scope>
    <source>
        <strain evidence="1">KUC20120723A-06</strain>
    </source>
</reference>
<comment type="caution">
    <text evidence="1">The sequence shown here is derived from an EMBL/GenBank/DDBJ whole genome shotgun (WGS) entry which is preliminary data.</text>
</comment>
<sequence length="602" mass="65622">MPLTAISASPPESLAGSMRSERYANRMSYDSIMDNESGPYRYGMVEDSLFDKTGHRTSMSSDSAFFGNDSSDPRGNLEAPRQYRPLSSLSIPSVHSPLKEDDTMISMLGGGHVRRRSVGSMIEASPCVRVEKRKHIDGEPHFRLKGELDEPYDSPNKARTLEAKPSIASTARSFMFGDERMIRAKHGLLERQSLENTALIAEGEDISTSFRMQPVFTRPAPATRSRSSTCTSSSGAETPPLSISDGYSSFSDGSQSSIDLSQVNHRLSNATHPLSNAALDRVRPRARGHGHRRSISRTRDSRASIYETIEEEMTTSLSPVSSPGRSVPGSVTKMAQLPESATKTLGPGRVFVRDPETASVDSTSMWDDETGITALRKYYALRDEAEDTVTESKRVWLDTAFSLFAVQSFDPPRHPARTQALLEHSVQNYGPLPSHLRPRRVRSRVNSRPSPYPRTIKTSFTSSPAAEQQVQASVPADTARINALQQVSINPNIASLATEGQIGDLKSLAMSPGKPERVFGLPPRPRVGSNARRVALGWAKRSTGRSGIENKENASVGNITLGGGGTGNVSQGLVMTPSESLRLNRPRPRGRPTPASARPIRV</sequence>
<protein>
    <submittedName>
        <fullName evidence="1">Uncharacterized protein</fullName>
    </submittedName>
</protein>
<organism evidence="1 2">
    <name type="scientific">Leucogyrophana mollusca</name>
    <dbReference type="NCBI Taxonomy" id="85980"/>
    <lineage>
        <taxon>Eukaryota</taxon>
        <taxon>Fungi</taxon>
        <taxon>Dikarya</taxon>
        <taxon>Basidiomycota</taxon>
        <taxon>Agaricomycotina</taxon>
        <taxon>Agaricomycetes</taxon>
        <taxon>Agaricomycetidae</taxon>
        <taxon>Boletales</taxon>
        <taxon>Boletales incertae sedis</taxon>
        <taxon>Leucogyrophana</taxon>
    </lineage>
</organism>
<keyword evidence="2" id="KW-1185">Reference proteome</keyword>